<gene>
    <name evidence="3" type="ORF">V8G54_026110</name>
</gene>
<dbReference type="PANTHER" id="PTHR33177">
    <property type="entry name" value="PUTATIVE-RELATED"/>
    <property type="match status" value="1"/>
</dbReference>
<dbReference type="PANTHER" id="PTHR33177:SF79">
    <property type="entry name" value="LITAF DOMAIN-CONTAINING PROTEIN"/>
    <property type="match status" value="1"/>
</dbReference>
<dbReference type="PROSITE" id="PS51257">
    <property type="entry name" value="PROKAR_LIPOPROTEIN"/>
    <property type="match status" value="1"/>
</dbReference>
<sequence length="363" mass="40703">MRVASGPTSLSSSSSCGRPEKMKIDYVSLSSTATIVLVIDIELPEAPLATITLPIRQTLMTTLPMMNPKHFETIHETRVRGDVVSISAFFVQVEATREGEAGIHLQLVQAKDRNRRKNILTNKIGTKEEEVHGKEVDQAIEMLRALSVARSFVSDDGTWLGSRAQASEELDKKTDVNNLVEHETNSFSLVGSLYSSFKVVEQYVKSLDSSVKDVESLDNSVKHMETQMSWCSILKQVKRFDIMCKRKNRESELKQRSRSTSPEFSSSSSCSSVSYSPKLEIEEEEKVHSENAEETKAMDLVGCPRCFMYVMLSEKDPKCPKCKSTVLGSWRVVMSIEVEGDDDTAPVVLLHQERWKVLLPEGM</sequence>
<keyword evidence="4" id="KW-1185">Reference proteome</keyword>
<feature type="domain" description="GIR1-like zinc ribbon" evidence="2">
    <location>
        <begin position="297"/>
        <end position="327"/>
    </location>
</feature>
<evidence type="ECO:0000313" key="4">
    <source>
        <dbReference type="Proteomes" id="UP001374535"/>
    </source>
</evidence>
<dbReference type="InterPro" id="IPR055281">
    <property type="entry name" value="GIR1-2/SIED1"/>
</dbReference>
<dbReference type="Proteomes" id="UP001374535">
    <property type="component" value="Chromosome 8"/>
</dbReference>
<reference evidence="3 4" key="1">
    <citation type="journal article" date="2023" name="Life. Sci Alliance">
        <title>Evolutionary insights into 3D genome organization and epigenetic landscape of Vigna mungo.</title>
        <authorList>
            <person name="Junaid A."/>
            <person name="Singh B."/>
            <person name="Bhatia S."/>
        </authorList>
    </citation>
    <scope>NUCLEOTIDE SEQUENCE [LARGE SCALE GENOMIC DNA]</scope>
    <source>
        <strain evidence="3">Urdbean</strain>
    </source>
</reference>
<evidence type="ECO:0000259" key="2">
    <source>
        <dbReference type="Pfam" id="PF24747"/>
    </source>
</evidence>
<accession>A0AAQ3MZU3</accession>
<feature type="region of interest" description="Disordered" evidence="1">
    <location>
        <begin position="251"/>
        <end position="276"/>
    </location>
</feature>
<evidence type="ECO:0000256" key="1">
    <source>
        <dbReference type="SAM" id="MobiDB-lite"/>
    </source>
</evidence>
<organism evidence="3 4">
    <name type="scientific">Vigna mungo</name>
    <name type="common">Black gram</name>
    <name type="synonym">Phaseolus mungo</name>
    <dbReference type="NCBI Taxonomy" id="3915"/>
    <lineage>
        <taxon>Eukaryota</taxon>
        <taxon>Viridiplantae</taxon>
        <taxon>Streptophyta</taxon>
        <taxon>Embryophyta</taxon>
        <taxon>Tracheophyta</taxon>
        <taxon>Spermatophyta</taxon>
        <taxon>Magnoliopsida</taxon>
        <taxon>eudicotyledons</taxon>
        <taxon>Gunneridae</taxon>
        <taxon>Pentapetalae</taxon>
        <taxon>rosids</taxon>
        <taxon>fabids</taxon>
        <taxon>Fabales</taxon>
        <taxon>Fabaceae</taxon>
        <taxon>Papilionoideae</taxon>
        <taxon>50 kb inversion clade</taxon>
        <taxon>NPAAA clade</taxon>
        <taxon>indigoferoid/millettioid clade</taxon>
        <taxon>Phaseoleae</taxon>
        <taxon>Vigna</taxon>
    </lineage>
</organism>
<dbReference type="Pfam" id="PF24747">
    <property type="entry name" value="Zn-ribbon_GIR1"/>
    <property type="match status" value="1"/>
</dbReference>
<evidence type="ECO:0000313" key="3">
    <source>
        <dbReference type="EMBL" id="WVZ00041.1"/>
    </source>
</evidence>
<dbReference type="EMBL" id="CP144693">
    <property type="protein sequence ID" value="WVZ00041.1"/>
    <property type="molecule type" value="Genomic_DNA"/>
</dbReference>
<proteinExistence type="predicted"/>
<dbReference type="InterPro" id="IPR056440">
    <property type="entry name" value="Zn-ribbon_GIR1"/>
</dbReference>
<name>A0AAQ3MZU3_VIGMU</name>
<feature type="compositionally biased region" description="Low complexity" evidence="1">
    <location>
        <begin position="258"/>
        <end position="276"/>
    </location>
</feature>
<dbReference type="AlphaFoldDB" id="A0AAQ3MZU3"/>
<protein>
    <recommendedName>
        <fullName evidence="2">GIR1-like zinc ribbon domain-containing protein</fullName>
    </recommendedName>
</protein>